<sequence length="103" mass="11300">MSAAPMERRAVDDGGHDGVNADSEIWLRRLRRRPGKAPLGGPPLSHSRLKRGRRGVVPTTLLPPLFPIRRGARAPLHDCQWGRRELPSTRLTGQGSVDLGPVD</sequence>
<dbReference type="EMBL" id="JBBNAE010000007">
    <property type="protein sequence ID" value="KAK9110459.1"/>
    <property type="molecule type" value="Genomic_DNA"/>
</dbReference>
<gene>
    <name evidence="2" type="ORF">Sjap_018519</name>
</gene>
<comment type="caution">
    <text evidence="2">The sequence shown here is derived from an EMBL/GenBank/DDBJ whole genome shotgun (WGS) entry which is preliminary data.</text>
</comment>
<name>A0AAP0I858_9MAGN</name>
<evidence type="ECO:0000313" key="2">
    <source>
        <dbReference type="EMBL" id="KAK9110459.1"/>
    </source>
</evidence>
<reference evidence="2 3" key="1">
    <citation type="submission" date="2024-01" db="EMBL/GenBank/DDBJ databases">
        <title>Genome assemblies of Stephania.</title>
        <authorList>
            <person name="Yang L."/>
        </authorList>
    </citation>
    <scope>NUCLEOTIDE SEQUENCE [LARGE SCALE GENOMIC DNA]</scope>
    <source>
        <strain evidence="2">QJT</strain>
        <tissue evidence="2">Leaf</tissue>
    </source>
</reference>
<protein>
    <submittedName>
        <fullName evidence="2">Uncharacterized protein</fullName>
    </submittedName>
</protein>
<feature type="compositionally biased region" description="Basic and acidic residues" evidence="1">
    <location>
        <begin position="1"/>
        <end position="16"/>
    </location>
</feature>
<feature type="region of interest" description="Disordered" evidence="1">
    <location>
        <begin position="1"/>
        <end position="56"/>
    </location>
</feature>
<evidence type="ECO:0000256" key="1">
    <source>
        <dbReference type="SAM" id="MobiDB-lite"/>
    </source>
</evidence>
<proteinExistence type="predicted"/>
<dbReference type="AlphaFoldDB" id="A0AAP0I858"/>
<accession>A0AAP0I858</accession>
<organism evidence="2 3">
    <name type="scientific">Stephania japonica</name>
    <dbReference type="NCBI Taxonomy" id="461633"/>
    <lineage>
        <taxon>Eukaryota</taxon>
        <taxon>Viridiplantae</taxon>
        <taxon>Streptophyta</taxon>
        <taxon>Embryophyta</taxon>
        <taxon>Tracheophyta</taxon>
        <taxon>Spermatophyta</taxon>
        <taxon>Magnoliopsida</taxon>
        <taxon>Ranunculales</taxon>
        <taxon>Menispermaceae</taxon>
        <taxon>Menispermoideae</taxon>
        <taxon>Cissampelideae</taxon>
        <taxon>Stephania</taxon>
    </lineage>
</organism>
<keyword evidence="3" id="KW-1185">Reference proteome</keyword>
<feature type="region of interest" description="Disordered" evidence="1">
    <location>
        <begin position="83"/>
        <end position="103"/>
    </location>
</feature>
<evidence type="ECO:0000313" key="3">
    <source>
        <dbReference type="Proteomes" id="UP001417504"/>
    </source>
</evidence>
<dbReference type="Proteomes" id="UP001417504">
    <property type="component" value="Unassembled WGS sequence"/>
</dbReference>